<gene>
    <name evidence="9" type="primary">Nfu_g_1_007380</name>
</gene>
<dbReference type="AlphaFoldDB" id="A0A1A7YFS5"/>
<dbReference type="PROSITE" id="PS50157">
    <property type="entry name" value="ZINC_FINGER_C2H2_2"/>
    <property type="match status" value="2"/>
</dbReference>
<feature type="compositionally biased region" description="Basic and acidic residues" evidence="7">
    <location>
        <begin position="835"/>
        <end position="853"/>
    </location>
</feature>
<feature type="compositionally biased region" description="Low complexity" evidence="7">
    <location>
        <begin position="767"/>
        <end position="787"/>
    </location>
</feature>
<organism evidence="9">
    <name type="scientific">Iconisemion striatum</name>
    <dbReference type="NCBI Taxonomy" id="60296"/>
    <lineage>
        <taxon>Eukaryota</taxon>
        <taxon>Metazoa</taxon>
        <taxon>Chordata</taxon>
        <taxon>Craniata</taxon>
        <taxon>Vertebrata</taxon>
        <taxon>Euteleostomi</taxon>
        <taxon>Actinopterygii</taxon>
        <taxon>Neopterygii</taxon>
        <taxon>Teleostei</taxon>
        <taxon>Neoteleostei</taxon>
        <taxon>Acanthomorphata</taxon>
        <taxon>Ovalentaria</taxon>
        <taxon>Atherinomorphae</taxon>
        <taxon>Cyprinodontiformes</taxon>
        <taxon>Nothobranchiidae</taxon>
        <taxon>Iconisemion</taxon>
    </lineage>
</organism>
<sequence length="935" mass="107779">MKTSSSMLNKECSYQCQVCTYKTATRPKLRDHYKYTHKFNAASVYKLLEKYNKRKRNYLLAYAEYKKSRTIKCKVCPDLFFESVQLLIEHYGTFHKLNRKLDFTVLSLGVKYNSTGLYRCAECLIQLNGTRKLCYHLDRHKVTSKVKTKQKGASPAVRTSLDPKPDKIRRQNEGATFESVEELSKWNSAPVEAIATLPSPRSSGKITTEEPEAENQYPCERCHRAFKSHRALLIHERGHAALAAIKKRDKASTLNQDIKEFVLYKSGTLKPYRCSCCNYRTNIIDLMRSHIRKSHQDIIQRTKEKVESNNEEEERSQREEMEPLESSEKMNSPEPDDDPEENEETEYSEHADVQRQLNHYNLMAQKNDKTNGNFLESLLCENHILYCEICTFNTEHLSSIRRHYMNRHGKKLLKCKDCEFVTGLRKTLELHSQMGHSTYESKPTHHQIIRCPFCLYHTKNKNIMIDHIVLHREDRAVPVELNRPKLSRYLRGMVFRCHKCTFSSGSAENLRLHMTKHDGDVKPYQCRLCYFDCSQMGELEEHLSDKHQVLRNHELVSQVDEYNTNAKKAENKKFVPGCDEIPQNDSIAEYDALNKMFLPTEETRVKQEQEENESFVSDFQPDDAQPKTTDQKNHGQDSPTKDLNVAFALSAKGEQSSGECNNIDEDLSDLEEEKKLSRLIDKLKEEAEEAQIDGLDFQELQQISKATLGDDAEHCVLPQEGDGSKSHEWEDQKLTIKIENVETVCDDKDLSDDSLLDKKSSTTFTPNPTTGVSTNSVSSDVNNVQTTPGGLKLERHLLTHSTRYTQLKLDCKDSLGAVLESCKPPQKQTPTNWKDTLEPRGEMPVLENKRQEEPQQELGQSNEEEETEHPVQKQDAEAEMTPEDETRCKEQEIPNICDDDAAEVPHDDKLFKCHFCGRNLTNASELNRHIMRHGL</sequence>
<feature type="compositionally biased region" description="Basic and acidic residues" evidence="7">
    <location>
        <begin position="161"/>
        <end position="172"/>
    </location>
</feature>
<dbReference type="GO" id="GO:0008270">
    <property type="term" value="F:zinc ion binding"/>
    <property type="evidence" value="ECO:0007669"/>
    <property type="project" value="UniProtKB-KW"/>
</dbReference>
<dbReference type="PANTHER" id="PTHR24379:SF121">
    <property type="entry name" value="C2H2-TYPE DOMAIN-CONTAINING PROTEIN"/>
    <property type="match status" value="1"/>
</dbReference>
<feature type="region of interest" description="Disordered" evidence="7">
    <location>
        <begin position="749"/>
        <end position="788"/>
    </location>
</feature>
<keyword evidence="1" id="KW-0479">Metal-binding</keyword>
<dbReference type="SMART" id="SM00355">
    <property type="entry name" value="ZnF_C2H2"/>
    <property type="match status" value="11"/>
</dbReference>
<reference evidence="9" key="2">
    <citation type="submission" date="2016-06" db="EMBL/GenBank/DDBJ databases">
        <title>The genome of a short-lived fish provides insights into sex chromosome evolution and the genetic control of aging.</title>
        <authorList>
            <person name="Reichwald K."/>
            <person name="Felder M."/>
            <person name="Petzold A."/>
            <person name="Koch P."/>
            <person name="Groth M."/>
            <person name="Platzer M."/>
        </authorList>
    </citation>
    <scope>NUCLEOTIDE SEQUENCE</scope>
    <source>
        <tissue evidence="9">Brain</tissue>
    </source>
</reference>
<feature type="domain" description="C2H2-type" evidence="8">
    <location>
        <begin position="217"/>
        <end position="244"/>
    </location>
</feature>
<evidence type="ECO:0000256" key="5">
    <source>
        <dbReference type="PROSITE-ProRule" id="PRU00042"/>
    </source>
</evidence>
<evidence type="ECO:0000256" key="6">
    <source>
        <dbReference type="SAM" id="Coils"/>
    </source>
</evidence>
<dbReference type="Gene3D" id="3.30.160.60">
    <property type="entry name" value="Classic Zinc Finger"/>
    <property type="match status" value="3"/>
</dbReference>
<evidence type="ECO:0000313" key="9">
    <source>
        <dbReference type="EMBL" id="SBP28785.1"/>
    </source>
</evidence>
<dbReference type="PROSITE" id="PS00028">
    <property type="entry name" value="ZINC_FINGER_C2H2_1"/>
    <property type="match status" value="4"/>
</dbReference>
<feature type="coiled-coil region" evidence="6">
    <location>
        <begin position="673"/>
        <end position="700"/>
    </location>
</feature>
<feature type="compositionally biased region" description="Basic and acidic residues" evidence="7">
    <location>
        <begin position="297"/>
        <end position="308"/>
    </location>
</feature>
<dbReference type="InterPro" id="IPR013087">
    <property type="entry name" value="Znf_C2H2_type"/>
</dbReference>
<reference evidence="9" key="1">
    <citation type="submission" date="2016-05" db="EMBL/GenBank/DDBJ databases">
        <authorList>
            <person name="Lavstsen T."/>
            <person name="Jespersen J.S."/>
        </authorList>
    </citation>
    <scope>NUCLEOTIDE SEQUENCE</scope>
    <source>
        <tissue evidence="9">Brain</tissue>
    </source>
</reference>
<feature type="domain" description="C2H2-type" evidence="8">
    <location>
        <begin position="911"/>
        <end position="935"/>
    </location>
</feature>
<proteinExistence type="predicted"/>
<feature type="compositionally biased region" description="Acidic residues" evidence="7">
    <location>
        <begin position="334"/>
        <end position="346"/>
    </location>
</feature>
<dbReference type="EMBL" id="HADX01006553">
    <property type="protein sequence ID" value="SBP28785.1"/>
    <property type="molecule type" value="Transcribed_RNA"/>
</dbReference>
<evidence type="ECO:0000256" key="7">
    <source>
        <dbReference type="SAM" id="MobiDB-lite"/>
    </source>
</evidence>
<keyword evidence="6" id="KW-0175">Coiled coil</keyword>
<protein>
    <recommendedName>
        <fullName evidence="8">C2H2-type domain-containing protein</fullName>
    </recommendedName>
</protein>
<evidence type="ECO:0000256" key="3">
    <source>
        <dbReference type="ARBA" id="ARBA00022771"/>
    </source>
</evidence>
<evidence type="ECO:0000256" key="4">
    <source>
        <dbReference type="ARBA" id="ARBA00022833"/>
    </source>
</evidence>
<keyword evidence="4" id="KW-0862">Zinc</keyword>
<evidence type="ECO:0000259" key="8">
    <source>
        <dbReference type="PROSITE" id="PS50157"/>
    </source>
</evidence>
<name>A0A1A7YFS5_9TELE</name>
<keyword evidence="2" id="KW-0677">Repeat</keyword>
<feature type="region of interest" description="Disordered" evidence="7">
    <location>
        <begin position="297"/>
        <end position="350"/>
    </location>
</feature>
<feature type="region of interest" description="Disordered" evidence="7">
    <location>
        <begin position="604"/>
        <end position="641"/>
    </location>
</feature>
<dbReference type="PANTHER" id="PTHR24379">
    <property type="entry name" value="KRAB AND ZINC FINGER DOMAIN-CONTAINING"/>
    <property type="match status" value="1"/>
</dbReference>
<feature type="region of interest" description="Disordered" evidence="7">
    <location>
        <begin position="821"/>
        <end position="891"/>
    </location>
</feature>
<keyword evidence="3 5" id="KW-0863">Zinc-finger</keyword>
<feature type="region of interest" description="Disordered" evidence="7">
    <location>
        <begin position="146"/>
        <end position="174"/>
    </location>
</feature>
<evidence type="ECO:0000256" key="2">
    <source>
        <dbReference type="ARBA" id="ARBA00022737"/>
    </source>
</evidence>
<evidence type="ECO:0000256" key="1">
    <source>
        <dbReference type="ARBA" id="ARBA00022723"/>
    </source>
</evidence>
<accession>A0A1A7YFS5</accession>